<keyword evidence="1" id="KW-1133">Transmembrane helix</keyword>
<dbReference type="EMBL" id="BMBA01000005">
    <property type="protein sequence ID" value="GFZ33394.1"/>
    <property type="molecule type" value="Genomic_DNA"/>
</dbReference>
<organism evidence="2 3">
    <name type="scientific">Clostridium zeae</name>
    <dbReference type="NCBI Taxonomy" id="2759022"/>
    <lineage>
        <taxon>Bacteria</taxon>
        <taxon>Bacillati</taxon>
        <taxon>Bacillota</taxon>
        <taxon>Clostridia</taxon>
        <taxon>Eubacteriales</taxon>
        <taxon>Clostridiaceae</taxon>
        <taxon>Clostridium</taxon>
    </lineage>
</organism>
<name>A0ABQ1EF07_9CLOT</name>
<feature type="transmembrane region" description="Helical" evidence="1">
    <location>
        <begin position="119"/>
        <end position="146"/>
    </location>
</feature>
<dbReference type="RefSeq" id="WP_206871615.1">
    <property type="nucleotide sequence ID" value="NZ_BMBA01000005.1"/>
</dbReference>
<reference evidence="2 3" key="1">
    <citation type="journal article" date="2021" name="Int. J. Syst. Evol. Microbiol.">
        <title>Clostridium zeae sp. nov., isolated from corn silage.</title>
        <authorList>
            <person name="Kobayashi H."/>
            <person name="Tanizawa Y."/>
            <person name="Yagura M."/>
            <person name="Sakamoto M."/>
            <person name="Ohkuma M."/>
            <person name="Tohno M."/>
        </authorList>
    </citation>
    <scope>NUCLEOTIDE SEQUENCE [LARGE SCALE GENOMIC DNA]</scope>
    <source>
        <strain evidence="2 3">CSC2</strain>
    </source>
</reference>
<sequence length="225" mass="24311">MNNVISNVKNKSYKTFLMRIIISLVGVSLVGFGLAFNSAGMLGNDPVAVLYDGVRNLLGLQPEKLGLVTNLVNFILLAMVFILGRKYINIGTFIYALPMGNFVSIGFKFHEILNIPNSLAGRIITSFCGCTMLFLGIGIFIAVNIGMDPVTGVIMLVRDKINGQYKVAKIICDIISLILGFSFGGKIGIVTIVAAFIAGPTIQKISELFDKAVLKKMNLSKLAVE</sequence>
<gene>
    <name evidence="2" type="ORF">CSC2_39200</name>
</gene>
<evidence type="ECO:0000313" key="3">
    <source>
        <dbReference type="Proteomes" id="UP000663802"/>
    </source>
</evidence>
<proteinExistence type="predicted"/>
<feature type="transmembrane region" description="Helical" evidence="1">
    <location>
        <begin position="16"/>
        <end position="36"/>
    </location>
</feature>
<dbReference type="PANTHER" id="PTHR40078">
    <property type="entry name" value="INTEGRAL MEMBRANE PROTEIN-RELATED"/>
    <property type="match status" value="1"/>
</dbReference>
<dbReference type="Proteomes" id="UP000663802">
    <property type="component" value="Unassembled WGS sequence"/>
</dbReference>
<keyword evidence="1" id="KW-0812">Transmembrane</keyword>
<comment type="caution">
    <text evidence="2">The sequence shown here is derived from an EMBL/GenBank/DDBJ whole genome shotgun (WGS) entry which is preliminary data.</text>
</comment>
<dbReference type="Pfam" id="PF19700">
    <property type="entry name" value="DUF6198"/>
    <property type="match status" value="1"/>
</dbReference>
<keyword evidence="1" id="KW-0472">Membrane</keyword>
<evidence type="ECO:0000256" key="1">
    <source>
        <dbReference type="SAM" id="Phobius"/>
    </source>
</evidence>
<feature type="transmembrane region" description="Helical" evidence="1">
    <location>
        <begin position="167"/>
        <end position="198"/>
    </location>
</feature>
<evidence type="ECO:0000313" key="2">
    <source>
        <dbReference type="EMBL" id="GFZ33394.1"/>
    </source>
</evidence>
<feature type="transmembrane region" description="Helical" evidence="1">
    <location>
        <begin position="90"/>
        <end position="107"/>
    </location>
</feature>
<accession>A0ABQ1EF07</accession>
<dbReference type="PANTHER" id="PTHR40078:SF1">
    <property type="entry name" value="INTEGRAL MEMBRANE PROTEIN"/>
    <property type="match status" value="1"/>
</dbReference>
<feature type="transmembrane region" description="Helical" evidence="1">
    <location>
        <begin position="65"/>
        <end position="83"/>
    </location>
</feature>
<keyword evidence="3" id="KW-1185">Reference proteome</keyword>
<protein>
    <submittedName>
        <fullName evidence="2">Permease</fullName>
    </submittedName>
</protein>
<dbReference type="InterPro" id="IPR038750">
    <property type="entry name" value="YczE/YyaS-like"/>
</dbReference>